<dbReference type="Proteomes" id="UP001062165">
    <property type="component" value="Chromosome"/>
</dbReference>
<organism evidence="2 3">
    <name type="scientific">Reichenbachiella carrageenanivorans</name>
    <dbReference type="NCBI Taxonomy" id="2979869"/>
    <lineage>
        <taxon>Bacteria</taxon>
        <taxon>Pseudomonadati</taxon>
        <taxon>Bacteroidota</taxon>
        <taxon>Cytophagia</taxon>
        <taxon>Cytophagales</taxon>
        <taxon>Reichenbachiellaceae</taxon>
        <taxon>Reichenbachiella</taxon>
    </lineage>
</organism>
<protein>
    <submittedName>
        <fullName evidence="2">Fibronectin type III domain-containing protein</fullName>
    </submittedName>
</protein>
<proteinExistence type="predicted"/>
<keyword evidence="1" id="KW-0812">Transmembrane</keyword>
<keyword evidence="1" id="KW-0472">Membrane</keyword>
<dbReference type="EMBL" id="CP106735">
    <property type="protein sequence ID" value="UXX78622.1"/>
    <property type="molecule type" value="Genomic_DNA"/>
</dbReference>
<reference evidence="2" key="1">
    <citation type="submission" date="2022-10" db="EMBL/GenBank/DDBJ databases">
        <title>Comparative genomics and taxonomic characterization of three novel marine species of genus Reichenbachiella exhibiting antioxidant and polysaccharide degradation activities.</title>
        <authorList>
            <person name="Muhammad N."/>
            <person name="Lee Y.-J."/>
            <person name="Ko J."/>
            <person name="Kim S.-G."/>
        </authorList>
    </citation>
    <scope>NUCLEOTIDE SEQUENCE</scope>
    <source>
        <strain evidence="2">Wsw4-B4</strain>
    </source>
</reference>
<accession>A0ABY6CXH8</accession>
<evidence type="ECO:0000313" key="3">
    <source>
        <dbReference type="Proteomes" id="UP001062165"/>
    </source>
</evidence>
<name>A0ABY6CXH8_9BACT</name>
<keyword evidence="1" id="KW-1133">Transmembrane helix</keyword>
<dbReference type="InterPro" id="IPR013783">
    <property type="entry name" value="Ig-like_fold"/>
</dbReference>
<evidence type="ECO:0000313" key="2">
    <source>
        <dbReference type="EMBL" id="UXX78622.1"/>
    </source>
</evidence>
<sequence length="135" mass="15180">MTTFLLFSFLQLAQPSAIQFTNQDLQLESNSGYIQLDWTAVEGSQYILQRSMQPDFTNSHTIYQGPDHASFVSGLDNGTYYYRVGDDEGHWSDTLTLKVEHQSMPLALTLFGLGFVVFAFTVFVVIKGVYTTSQS</sequence>
<keyword evidence="3" id="KW-1185">Reference proteome</keyword>
<dbReference type="Gene3D" id="2.60.40.10">
    <property type="entry name" value="Immunoglobulins"/>
    <property type="match status" value="1"/>
</dbReference>
<gene>
    <name evidence="2" type="ORF">N7E81_14770</name>
</gene>
<evidence type="ECO:0000256" key="1">
    <source>
        <dbReference type="SAM" id="Phobius"/>
    </source>
</evidence>
<feature type="transmembrane region" description="Helical" evidence="1">
    <location>
        <begin position="106"/>
        <end position="130"/>
    </location>
</feature>
<dbReference type="RefSeq" id="WP_263050367.1">
    <property type="nucleotide sequence ID" value="NZ_CP106735.1"/>
</dbReference>